<gene>
    <name evidence="5" type="ORF">Adt_20038</name>
</gene>
<feature type="domain" description="S1-like" evidence="4">
    <location>
        <begin position="62"/>
        <end position="112"/>
    </location>
</feature>
<dbReference type="InterPro" id="IPR006196">
    <property type="entry name" value="RNA-binding_domain_S1_IF1"/>
</dbReference>
<comment type="caution">
    <text evidence="5">The sequence shown here is derived from an EMBL/GenBank/DDBJ whole genome shotgun (WGS) entry which is preliminary data.</text>
</comment>
<feature type="compositionally biased region" description="Polar residues" evidence="3">
    <location>
        <begin position="186"/>
        <end position="199"/>
    </location>
</feature>
<proteinExistence type="inferred from homology"/>
<dbReference type="Gene3D" id="2.40.50.140">
    <property type="entry name" value="Nucleic acid-binding proteins"/>
    <property type="match status" value="1"/>
</dbReference>
<dbReference type="PANTHER" id="PTHR21641:SF0">
    <property type="entry name" value="RNA-BINDING PROTEIN EIF1AD-RELATED"/>
    <property type="match status" value="1"/>
</dbReference>
<evidence type="ECO:0000256" key="2">
    <source>
        <dbReference type="ARBA" id="ARBA00022884"/>
    </source>
</evidence>
<dbReference type="SMART" id="SM00652">
    <property type="entry name" value="eIF1a"/>
    <property type="match status" value="1"/>
</dbReference>
<dbReference type="AlphaFoldDB" id="A0ABD1SUN9"/>
<protein>
    <submittedName>
        <fullName evidence="5">Nucleic acid-binding</fullName>
    </submittedName>
</protein>
<evidence type="ECO:0000313" key="5">
    <source>
        <dbReference type="EMBL" id="KAL2504417.1"/>
    </source>
</evidence>
<reference evidence="6" key="1">
    <citation type="submission" date="2024-07" db="EMBL/GenBank/DDBJ databases">
        <title>Two chromosome-level genome assemblies of Korean endemic species Abeliophyllum distichum and Forsythia ovata (Oleaceae).</title>
        <authorList>
            <person name="Jang H."/>
        </authorList>
    </citation>
    <scope>NUCLEOTIDE SEQUENCE [LARGE SCALE GENOMIC DNA]</scope>
</reference>
<evidence type="ECO:0000256" key="3">
    <source>
        <dbReference type="SAM" id="MobiDB-lite"/>
    </source>
</evidence>
<accession>A0ABD1SUN9</accession>
<feature type="compositionally biased region" description="Acidic residues" evidence="3">
    <location>
        <begin position="170"/>
        <end position="180"/>
    </location>
</feature>
<dbReference type="InterPro" id="IPR001253">
    <property type="entry name" value="TIF_eIF-1A"/>
</dbReference>
<dbReference type="GO" id="GO:0003723">
    <property type="term" value="F:RNA binding"/>
    <property type="evidence" value="ECO:0007669"/>
    <property type="project" value="UniProtKB-KW"/>
</dbReference>
<dbReference type="Proteomes" id="UP001604336">
    <property type="component" value="Unassembled WGS sequence"/>
</dbReference>
<evidence type="ECO:0000313" key="6">
    <source>
        <dbReference type="Proteomes" id="UP001604336"/>
    </source>
</evidence>
<keyword evidence="6" id="KW-1185">Reference proteome</keyword>
<feature type="region of interest" description="Disordered" evidence="3">
    <location>
        <begin position="145"/>
        <end position="209"/>
    </location>
</feature>
<sequence>MATLSLIDRLGKGHSGSEEINSAVKPYPIACGFRRKELNEMGGGRKNLKRAVEEETVTLQQGQSIMQVVDLRGSNLIEVMDAKGQKALAIFPAKFQKSMWIKRGSFVVADESGREEAAESGRKVGCMITQVLYHERVRLLQKSPNWPETFKSTPLAKSKQALQSHTLEKDDSESSTDDDGLPPLEANTNRLNPLQTQLDTDSESDSDNS</sequence>
<dbReference type="PANTHER" id="PTHR21641">
    <property type="entry name" value="TRANSLATION INITIATION FACTOR-RELATED"/>
    <property type="match status" value="1"/>
</dbReference>
<dbReference type="EMBL" id="JBFOLK010000006">
    <property type="protein sequence ID" value="KAL2504417.1"/>
    <property type="molecule type" value="Genomic_DNA"/>
</dbReference>
<keyword evidence="2" id="KW-0694">RNA-binding</keyword>
<dbReference type="InterPro" id="IPR012340">
    <property type="entry name" value="NA-bd_OB-fold"/>
</dbReference>
<organism evidence="5 6">
    <name type="scientific">Abeliophyllum distichum</name>
    <dbReference type="NCBI Taxonomy" id="126358"/>
    <lineage>
        <taxon>Eukaryota</taxon>
        <taxon>Viridiplantae</taxon>
        <taxon>Streptophyta</taxon>
        <taxon>Embryophyta</taxon>
        <taxon>Tracheophyta</taxon>
        <taxon>Spermatophyta</taxon>
        <taxon>Magnoliopsida</taxon>
        <taxon>eudicotyledons</taxon>
        <taxon>Gunneridae</taxon>
        <taxon>Pentapetalae</taxon>
        <taxon>asterids</taxon>
        <taxon>lamiids</taxon>
        <taxon>Lamiales</taxon>
        <taxon>Oleaceae</taxon>
        <taxon>Forsythieae</taxon>
        <taxon>Abeliophyllum</taxon>
    </lineage>
</organism>
<dbReference type="InterPro" id="IPR039294">
    <property type="entry name" value="EIF1AD"/>
</dbReference>
<evidence type="ECO:0000259" key="4">
    <source>
        <dbReference type="Pfam" id="PF01176"/>
    </source>
</evidence>
<evidence type="ECO:0000256" key="1">
    <source>
        <dbReference type="ARBA" id="ARBA00007340"/>
    </source>
</evidence>
<feature type="compositionally biased region" description="Acidic residues" evidence="3">
    <location>
        <begin position="200"/>
        <end position="209"/>
    </location>
</feature>
<comment type="similarity">
    <text evidence="1">Belongs to the EIF1AD family.</text>
</comment>
<dbReference type="Pfam" id="PF01176">
    <property type="entry name" value="eIF-1a"/>
    <property type="match status" value="1"/>
</dbReference>
<dbReference type="SUPFAM" id="SSF50249">
    <property type="entry name" value="Nucleic acid-binding proteins"/>
    <property type="match status" value="1"/>
</dbReference>
<name>A0ABD1SUN9_9LAMI</name>